<evidence type="ECO:0000256" key="1">
    <source>
        <dbReference type="ARBA" id="ARBA00004651"/>
    </source>
</evidence>
<evidence type="ECO:0000313" key="12">
    <source>
        <dbReference type="Proteomes" id="UP001221217"/>
    </source>
</evidence>
<dbReference type="GO" id="GO:0005886">
    <property type="term" value="C:plasma membrane"/>
    <property type="evidence" value="ECO:0007669"/>
    <property type="project" value="UniProtKB-SubCell"/>
</dbReference>
<comment type="similarity">
    <text evidence="6">Belongs to the ABC-4 integral membrane protein family.</text>
</comment>
<dbReference type="Pfam" id="PF02687">
    <property type="entry name" value="FtsX"/>
    <property type="match status" value="1"/>
</dbReference>
<feature type="transmembrane region" description="Helical" evidence="8">
    <location>
        <begin position="21"/>
        <end position="42"/>
    </location>
</feature>
<dbReference type="AlphaFoldDB" id="A0AAJ1IF27"/>
<feature type="transmembrane region" description="Helical" evidence="8">
    <location>
        <begin position="328"/>
        <end position="351"/>
    </location>
</feature>
<dbReference type="InterPro" id="IPR025857">
    <property type="entry name" value="MacB_PCD"/>
</dbReference>
<evidence type="ECO:0000256" key="4">
    <source>
        <dbReference type="ARBA" id="ARBA00022989"/>
    </source>
</evidence>
<organism evidence="11 12">
    <name type="scientific">Candidatus Thalassospirochaeta sargassi</name>
    <dbReference type="NCBI Taxonomy" id="3119039"/>
    <lineage>
        <taxon>Bacteria</taxon>
        <taxon>Pseudomonadati</taxon>
        <taxon>Spirochaetota</taxon>
        <taxon>Spirochaetia</taxon>
        <taxon>Spirochaetales</taxon>
        <taxon>Spirochaetaceae</taxon>
        <taxon>Candidatus Thalassospirochaeta</taxon>
    </lineage>
</organism>
<keyword evidence="4 8" id="KW-1133">Transmembrane helix</keyword>
<keyword evidence="2" id="KW-1003">Cell membrane</keyword>
<feature type="region of interest" description="Disordered" evidence="7">
    <location>
        <begin position="118"/>
        <end position="144"/>
    </location>
</feature>
<dbReference type="EMBL" id="JAQQAL010000015">
    <property type="protein sequence ID" value="MDC7226643.1"/>
    <property type="molecule type" value="Genomic_DNA"/>
</dbReference>
<feature type="domain" description="MacB-like periplasmic core" evidence="10">
    <location>
        <begin position="20"/>
        <end position="292"/>
    </location>
</feature>
<comment type="subcellular location">
    <subcellularLocation>
        <location evidence="1">Cell membrane</location>
        <topology evidence="1">Multi-pass membrane protein</topology>
    </subcellularLocation>
</comment>
<feature type="transmembrane region" description="Helical" evidence="8">
    <location>
        <begin position="383"/>
        <end position="404"/>
    </location>
</feature>
<dbReference type="InterPro" id="IPR003838">
    <property type="entry name" value="ABC3_permease_C"/>
</dbReference>
<sequence>MFKEPVKIILRRFRDRTLESGLLIIAVALGIGAFAAGLSLIMNTMEFSNQIMSSPEYRELVISTRSEASEMENPVEEKLVQENAVLTAADLEAANLAPGVEWAYVQNNSRLHLITADTGNMRPPEDMSPPGGDNAGGGEPRADDRQGIQISEEELAEMEADSSIIIAEFDEISGYEVTSQFFNSWDITASSGSLISEADITGTENVIVLGSELAALLAGESMEADELLGKKLLSREGYQTIIGIMNPVSEGFDQEYFSPYKDETGGFSGFRRRFMDTQLRFAVEDPEDLDSTAVLLSDWFESQLGEDQVVISNPRAEAEQLVSRNTGISLLILFLSAAGFFIALVNVSNIMMSRVLRMKKNVGILMALGASKNSIRKLFLTEALVLAVSGGIAGALLAIPLSGYMETAAGIEAGSWLYITIGAVLAGGLTTLFGLIPSRQFMKIDPAQAMRSAS</sequence>
<keyword evidence="3 8" id="KW-0812">Transmembrane</keyword>
<evidence type="ECO:0000256" key="3">
    <source>
        <dbReference type="ARBA" id="ARBA00022692"/>
    </source>
</evidence>
<feature type="domain" description="ABC3 transporter permease C-terminal" evidence="9">
    <location>
        <begin position="334"/>
        <end position="446"/>
    </location>
</feature>
<accession>A0AAJ1IF27</accession>
<dbReference type="PANTHER" id="PTHR30572:SF4">
    <property type="entry name" value="ABC TRANSPORTER PERMEASE YTRF"/>
    <property type="match status" value="1"/>
</dbReference>
<evidence type="ECO:0000256" key="6">
    <source>
        <dbReference type="ARBA" id="ARBA00038076"/>
    </source>
</evidence>
<gene>
    <name evidence="11" type="ORF">PQJ61_07745</name>
</gene>
<evidence type="ECO:0000256" key="8">
    <source>
        <dbReference type="SAM" id="Phobius"/>
    </source>
</evidence>
<feature type="transmembrane region" description="Helical" evidence="8">
    <location>
        <begin position="416"/>
        <end position="436"/>
    </location>
</feature>
<reference evidence="11 12" key="1">
    <citation type="submission" date="2022-12" db="EMBL/GenBank/DDBJ databases">
        <title>Metagenome assembled genome from gulf of manar.</title>
        <authorList>
            <person name="Kohli P."/>
            <person name="Pk S."/>
            <person name="Venkata Ramana C."/>
            <person name="Sasikala C."/>
        </authorList>
    </citation>
    <scope>NUCLEOTIDE SEQUENCE [LARGE SCALE GENOMIC DNA]</scope>
    <source>
        <strain evidence="11">JB008</strain>
    </source>
</reference>
<dbReference type="InterPro" id="IPR050250">
    <property type="entry name" value="Macrolide_Exporter_MacB"/>
</dbReference>
<protein>
    <submittedName>
        <fullName evidence="11">ABC transporter permease</fullName>
    </submittedName>
</protein>
<evidence type="ECO:0000259" key="10">
    <source>
        <dbReference type="Pfam" id="PF12704"/>
    </source>
</evidence>
<dbReference type="GO" id="GO:0022857">
    <property type="term" value="F:transmembrane transporter activity"/>
    <property type="evidence" value="ECO:0007669"/>
    <property type="project" value="TreeGrafter"/>
</dbReference>
<evidence type="ECO:0000259" key="9">
    <source>
        <dbReference type="Pfam" id="PF02687"/>
    </source>
</evidence>
<name>A0AAJ1IF27_9SPIO</name>
<comment type="caution">
    <text evidence="11">The sequence shown here is derived from an EMBL/GenBank/DDBJ whole genome shotgun (WGS) entry which is preliminary data.</text>
</comment>
<keyword evidence="5 8" id="KW-0472">Membrane</keyword>
<evidence type="ECO:0000313" key="11">
    <source>
        <dbReference type="EMBL" id="MDC7226643.1"/>
    </source>
</evidence>
<evidence type="ECO:0000256" key="2">
    <source>
        <dbReference type="ARBA" id="ARBA00022475"/>
    </source>
</evidence>
<dbReference type="Proteomes" id="UP001221217">
    <property type="component" value="Unassembled WGS sequence"/>
</dbReference>
<dbReference type="PANTHER" id="PTHR30572">
    <property type="entry name" value="MEMBRANE COMPONENT OF TRANSPORTER-RELATED"/>
    <property type="match status" value="1"/>
</dbReference>
<evidence type="ECO:0000256" key="7">
    <source>
        <dbReference type="SAM" id="MobiDB-lite"/>
    </source>
</evidence>
<evidence type="ECO:0000256" key="5">
    <source>
        <dbReference type="ARBA" id="ARBA00023136"/>
    </source>
</evidence>
<proteinExistence type="inferred from homology"/>
<dbReference type="Pfam" id="PF12704">
    <property type="entry name" value="MacB_PCD"/>
    <property type="match status" value="1"/>
</dbReference>